<feature type="region of interest" description="Disordered" evidence="1">
    <location>
        <begin position="832"/>
        <end position="877"/>
    </location>
</feature>
<comment type="caution">
    <text evidence="3">The sequence shown here is derived from an EMBL/GenBank/DDBJ whole genome shotgun (WGS) entry which is preliminary data.</text>
</comment>
<proteinExistence type="predicted"/>
<sequence length="877" mass="96211">MKKVFKVIGIILLIFIVLLISIPFFLESKIDAIVQNYANENLNAELSFDDISLSLISSFPKAEVSIKNLKINTLAPFEDEILASAKTISFEMPVGELLKGSEEPLTINEIIADELLLTLKTNEAGSVNYDIVKSKDEATKTSSTPSDAFSFDIEHYELNNSAFTYIDQGANTNLYATEINHKGHGIFSGGLSELDTNTEARISLSVDSTAYLNNNSIKLDALIDLDLEQNTYTFKDNKGFINALPLEFQGFVQLVEKGQNIAISFKNPEATFKDFLAVIPKHYTKDIANVETTGNFTVNGIIKGLISDETIPQLDININSNNASFKYPELPKKVENIIIDASIKNNTGNIDDTFVDINTLNFKIDEDVFKSEAHIKHLTKNMLVNANLDGVLNLANITKAYPVELDNQLSGILKGKLNTSFDMNAIETNAYQRIKNNGTVSIENFIFSSEDIVNPIQINTADLSLKSGMVTLNKFDAQTGKSDLYATGIINNLLGFLLSDKKLQGDFKVTSNNFVISDFMVEDQTASEISNKTTSDAESLKIPDFLDCVIHANAQNVVYDNLNLKKVSGKLRIKDQNANLSNMTTDVFDGKLGISGNVSTKDKKPKFDMELAMQQFDISQSFKELELLKALAPIAKVVQGKLNSTIKLNGLLDETFSPDLSTISGNALAELLTTKLSTSQSKILEGLGSKFDFIDFQDLDLKDLKTKLSFDNGQVSVKPFTINYKDIPIEISGTHSLSNTMNYSAILQVPATYLGNDVNNLIQKINDDKINKITIPVTATIGGTFTKPNITTDLSSGVANLTKQLVEIQKQKLIDKGSDKINDLLGGILGETPTKSKDSTKLDSSTTKPKDPVKDGVKSILGGLLNKKKKAKDSSDN</sequence>
<dbReference type="PANTHER" id="PTHR30441:SF8">
    <property type="entry name" value="DUF748 DOMAIN-CONTAINING PROTEIN"/>
    <property type="match status" value="1"/>
</dbReference>
<protein>
    <recommendedName>
        <fullName evidence="5">AsmA family protein</fullName>
    </recommendedName>
</protein>
<keyword evidence="2" id="KW-0472">Membrane</keyword>
<evidence type="ECO:0008006" key="5">
    <source>
        <dbReference type="Google" id="ProtNLM"/>
    </source>
</evidence>
<dbReference type="PANTHER" id="PTHR30441">
    <property type="entry name" value="DUF748 DOMAIN-CONTAINING PROTEIN"/>
    <property type="match status" value="1"/>
</dbReference>
<accession>A0ABQ2BW24</accession>
<reference evidence="4" key="1">
    <citation type="journal article" date="2019" name="Int. J. Syst. Evol. Microbiol.">
        <title>The Global Catalogue of Microorganisms (GCM) 10K type strain sequencing project: providing services to taxonomists for standard genome sequencing and annotation.</title>
        <authorList>
            <consortium name="The Broad Institute Genomics Platform"/>
            <consortium name="The Broad Institute Genome Sequencing Center for Infectious Disease"/>
            <person name="Wu L."/>
            <person name="Ma J."/>
        </authorList>
    </citation>
    <scope>NUCLEOTIDE SEQUENCE [LARGE SCALE GENOMIC DNA]</scope>
    <source>
        <strain evidence="4">CCM 8681</strain>
    </source>
</reference>
<organism evidence="3 4">
    <name type="scientific">Winogradskyella haliclonae</name>
    <dbReference type="NCBI Taxonomy" id="2048558"/>
    <lineage>
        <taxon>Bacteria</taxon>
        <taxon>Pseudomonadati</taxon>
        <taxon>Bacteroidota</taxon>
        <taxon>Flavobacteriia</taxon>
        <taxon>Flavobacteriales</taxon>
        <taxon>Flavobacteriaceae</taxon>
        <taxon>Winogradskyella</taxon>
    </lineage>
</organism>
<gene>
    <name evidence="3" type="ORF">GCM10011444_09190</name>
</gene>
<evidence type="ECO:0000256" key="1">
    <source>
        <dbReference type="SAM" id="MobiDB-lite"/>
    </source>
</evidence>
<keyword evidence="4" id="KW-1185">Reference proteome</keyword>
<name>A0ABQ2BW24_9FLAO</name>
<dbReference type="EMBL" id="BMDQ01000001">
    <property type="protein sequence ID" value="GGI56610.1"/>
    <property type="molecule type" value="Genomic_DNA"/>
</dbReference>
<evidence type="ECO:0000313" key="4">
    <source>
        <dbReference type="Proteomes" id="UP000624701"/>
    </source>
</evidence>
<keyword evidence="2" id="KW-1133">Transmembrane helix</keyword>
<evidence type="ECO:0000313" key="3">
    <source>
        <dbReference type="EMBL" id="GGI56610.1"/>
    </source>
</evidence>
<dbReference type="Proteomes" id="UP000624701">
    <property type="component" value="Unassembled WGS sequence"/>
</dbReference>
<feature type="transmembrane region" description="Helical" evidence="2">
    <location>
        <begin position="7"/>
        <end position="26"/>
    </location>
</feature>
<dbReference type="InterPro" id="IPR052894">
    <property type="entry name" value="AsmA-related"/>
</dbReference>
<dbReference type="RefSeq" id="WP_188373516.1">
    <property type="nucleotide sequence ID" value="NZ_BMDQ01000001.1"/>
</dbReference>
<keyword evidence="2" id="KW-0812">Transmembrane</keyword>
<evidence type="ECO:0000256" key="2">
    <source>
        <dbReference type="SAM" id="Phobius"/>
    </source>
</evidence>
<feature type="compositionally biased region" description="Basic and acidic residues" evidence="1">
    <location>
        <begin position="848"/>
        <end position="857"/>
    </location>
</feature>